<gene>
    <name evidence="2" type="ORF">FHP29_18220</name>
</gene>
<dbReference type="RefSeq" id="WP_139624264.1">
    <property type="nucleotide sequence ID" value="NZ_VDMP01000026.1"/>
</dbReference>
<comment type="caution">
    <text evidence="2">The sequence shown here is derived from an EMBL/GenBank/DDBJ whole genome shotgun (WGS) entry which is preliminary data.</text>
</comment>
<dbReference type="InterPro" id="IPR013496">
    <property type="entry name" value="CHP02680"/>
</dbReference>
<feature type="region of interest" description="Disordered" evidence="1">
    <location>
        <begin position="931"/>
        <end position="950"/>
    </location>
</feature>
<protein>
    <submittedName>
        <fullName evidence="2">TIGR02680 family protein</fullName>
    </submittedName>
</protein>
<proteinExistence type="predicted"/>
<reference evidence="2 3" key="1">
    <citation type="journal article" date="2016" name="Int. J. Syst. Evol. Microbiol.">
        <title>Nocardioides albidus sp. nov., an actinobacterium isolated from garden soil.</title>
        <authorList>
            <person name="Singh H."/>
            <person name="Du J."/>
            <person name="Trinh H."/>
            <person name="Won K."/>
            <person name="Yang J.E."/>
            <person name="Yin C."/>
            <person name="Kook M."/>
            <person name="Yi T.H."/>
        </authorList>
    </citation>
    <scope>NUCLEOTIDE SEQUENCE [LARGE SCALE GENOMIC DNA]</scope>
    <source>
        <strain evidence="2 3">CCTCC AB 2015297</strain>
    </source>
</reference>
<feature type="compositionally biased region" description="Basic and acidic residues" evidence="1">
    <location>
        <begin position="302"/>
        <end position="313"/>
    </location>
</feature>
<keyword evidence="3" id="KW-1185">Reference proteome</keyword>
<feature type="region of interest" description="Disordered" evidence="1">
    <location>
        <begin position="582"/>
        <end position="603"/>
    </location>
</feature>
<dbReference type="NCBIfam" id="TIGR02680">
    <property type="entry name" value="TIGR02680 family protein"/>
    <property type="match status" value="1"/>
</dbReference>
<dbReference type="Pfam" id="PF13558">
    <property type="entry name" value="SbcC_Walker_B"/>
    <property type="match status" value="1"/>
</dbReference>
<organism evidence="2 3">
    <name type="scientific">Nocardioides albidus</name>
    <dbReference type="NCBI Taxonomy" id="1517589"/>
    <lineage>
        <taxon>Bacteria</taxon>
        <taxon>Bacillati</taxon>
        <taxon>Actinomycetota</taxon>
        <taxon>Actinomycetes</taxon>
        <taxon>Propionibacteriales</taxon>
        <taxon>Nocardioidaceae</taxon>
        <taxon>Nocardioides</taxon>
    </lineage>
</organism>
<name>A0A5C4VPH0_9ACTN</name>
<feature type="region of interest" description="Disordered" evidence="1">
    <location>
        <begin position="302"/>
        <end position="322"/>
    </location>
</feature>
<dbReference type="OrthoDB" id="8527901at2"/>
<sequence length="1358" mass="149152">MTIELASRRSDAPSSRSERFRLHRAGILNVWQYDEQEFTFADGRLLLRGANGAGKSKTLEMLLPFALDGDKARITASARHHTSLLWLMTDGYEGQARVGYIWLEFLRVLPDGAEEAFTCGVGIRASASARMATAWHFATDRRVGHDLSLEDDAGPLSRPRLEELLGPEHVFEKAAAYKEHVGRELFGLDVAQYDEVLRLLYWLRQPQVGEDIEPAKLADQLSQALPQVDEQAVRSAGDTFDELTAFGEQIERRSAAAGTLESLAAAFSRYARAVAAQRGRELAELLRVERRLLKDVRNAETRVDETAQNRESAENALQQTRDGLAEDDARLRALEADPAARDQRRLSELADLLDRELKASASASERLDRHARHHRAKEEALARRAGEIEAELSEHARAMRTTALKEREIVATVHVVVPPALDGITLAEAADATRAADALDQTTGAFEMAQTATRTRAAAVTSVREAARAVEMARTRQAEADRRADEAERRWEESRARRIAAQQAADSEEAALLTALGDWTRAPEAPAVELPDDLTPESIDALPALARAAVRPGLQRLREEEQRAATRRDNAAVDVETLSMERARVEAEPEPAPPPPALGRTSRPDGRALWQMVDFADHLSEAECAGLEAALQGAGMLDGWIRPDGRLLDADHRDVVLSAPAASPESGTLADVLRLDLPADSDVTAADVRRVLAAIRTDDIAEAAVSVALDGSWRIGPAHGRATKERAQYVGATARTQERERRLSDLDQRIEEARAAHGAAATAVAKAKAAIAALERWEQTLPSPTALREAWSQLKVVREAEDRDDTANRDVQRLAQEARAVTARAMSELDRLATGHGLPTDLDALAAVEQRIRDLLDGLAALVGAVSRLVRDLRRWSADHDEVRLGAESLAHEEREARAADRRTEETRAELTALRESVGASVRELEEKVSAAKESRSVHSRQAKVAEEERTRAIERHATAEADLRAARVHLAEQVARRQDVLASFAALATPPGLLAAATDETDLLDGIVSIASVGPDDPTPTALARAAQGFAALSTDDPVAARNEVYKVHREASTGPAADHQPSIAPYEGWDLLAVIGRDDGGEAGIVDLARRVRTSVDRDRSLLTEREKRQFEQHVLGELGDAIRRCRRDADELVAAMNGLLGDVTTSQGIRVRLDWKLRDDVPAEARAAVDLLAQPVGALIPEEREKLRDVLHRLIEASRAERPELAYSEHLAAALDYRTWSAFTIRYSRPEKPGQWDRLHRRSPLSQGEQKVLCYLPLFAAAAAHFTSLAGAAPHAPRLVLLDDAFPKIDVRTHPLLFGLLVQLDLDFVMTSERLWGDHSTVPALAIYEALRDPSQRGIAQYEYRWDGRVLQGIG</sequence>
<dbReference type="EMBL" id="VDMP01000026">
    <property type="protein sequence ID" value="TNM37718.1"/>
    <property type="molecule type" value="Genomic_DNA"/>
</dbReference>
<dbReference type="SUPFAM" id="SSF52540">
    <property type="entry name" value="P-loop containing nucleoside triphosphate hydrolases"/>
    <property type="match status" value="1"/>
</dbReference>
<evidence type="ECO:0000256" key="1">
    <source>
        <dbReference type="SAM" id="MobiDB-lite"/>
    </source>
</evidence>
<dbReference type="Proteomes" id="UP000313231">
    <property type="component" value="Unassembled WGS sequence"/>
</dbReference>
<accession>A0A5C4VPH0</accession>
<evidence type="ECO:0000313" key="2">
    <source>
        <dbReference type="EMBL" id="TNM37718.1"/>
    </source>
</evidence>
<dbReference type="InterPro" id="IPR027417">
    <property type="entry name" value="P-loop_NTPase"/>
</dbReference>
<evidence type="ECO:0000313" key="3">
    <source>
        <dbReference type="Proteomes" id="UP000313231"/>
    </source>
</evidence>